<reference evidence="2 3" key="1">
    <citation type="journal article" date="2020" name="Nature">
        <title>Six reference-quality genomes reveal evolution of bat adaptations.</title>
        <authorList>
            <person name="Jebb D."/>
            <person name="Huang Z."/>
            <person name="Pippel M."/>
            <person name="Hughes G.M."/>
            <person name="Lavrichenko K."/>
            <person name="Devanna P."/>
            <person name="Winkler S."/>
            <person name="Jermiin L.S."/>
            <person name="Skirmuntt E.C."/>
            <person name="Katzourakis A."/>
            <person name="Burkitt-Gray L."/>
            <person name="Ray D.A."/>
            <person name="Sullivan K.A.M."/>
            <person name="Roscito J.G."/>
            <person name="Kirilenko B.M."/>
            <person name="Davalos L.M."/>
            <person name="Corthals A.P."/>
            <person name="Power M.L."/>
            <person name="Jones G."/>
            <person name="Ransome R.D."/>
            <person name="Dechmann D.K.N."/>
            <person name="Locatelli A.G."/>
            <person name="Puechmaille S.J."/>
            <person name="Fedrigo O."/>
            <person name="Jarvis E.D."/>
            <person name="Hiller M."/>
            <person name="Vernes S.C."/>
            <person name="Myers E.W."/>
            <person name="Teeling E.C."/>
        </authorList>
    </citation>
    <scope>NUCLEOTIDE SEQUENCE [LARGE SCALE GENOMIC DNA]</scope>
    <source>
        <strain evidence="2">MMolMol1</strain>
        <tissue evidence="2">Muscle</tissue>
    </source>
</reference>
<dbReference type="InParanoid" id="A0A7J8CRW7"/>
<accession>A0A7J8CRW7</accession>
<gene>
    <name evidence="2" type="ORF">HJG59_009787</name>
</gene>
<protein>
    <submittedName>
        <fullName evidence="2">Uncharacterized protein</fullName>
    </submittedName>
</protein>
<dbReference type="AlphaFoldDB" id="A0A7J8CRW7"/>
<dbReference type="EMBL" id="JACASF010000020">
    <property type="protein sequence ID" value="KAF6413611.1"/>
    <property type="molecule type" value="Genomic_DNA"/>
</dbReference>
<sequence length="167" mass="17940">MSPALPSTAFLWEAALGHPTVSGRSHCPADLCVLGRLRHSSVALACTGEPGRALGRKLYWPPPSWFTGLRSSGNREASRGFPRVLGRTAQSVFLPLPVFLVEHTGLSPLNLRIPEPACLLLLVWLSLRLRGWVVAAGRPAQGPSPPLSLGGSQVWGCSQRGHEQPRS</sequence>
<evidence type="ECO:0000313" key="3">
    <source>
        <dbReference type="Proteomes" id="UP000550707"/>
    </source>
</evidence>
<keyword evidence="3" id="KW-1185">Reference proteome</keyword>
<comment type="caution">
    <text evidence="2">The sequence shown here is derived from an EMBL/GenBank/DDBJ whole genome shotgun (WGS) entry which is preliminary data.</text>
</comment>
<evidence type="ECO:0000313" key="2">
    <source>
        <dbReference type="EMBL" id="KAF6413611.1"/>
    </source>
</evidence>
<evidence type="ECO:0000256" key="1">
    <source>
        <dbReference type="SAM" id="MobiDB-lite"/>
    </source>
</evidence>
<name>A0A7J8CRW7_MOLMO</name>
<feature type="region of interest" description="Disordered" evidence="1">
    <location>
        <begin position="142"/>
        <end position="167"/>
    </location>
</feature>
<proteinExistence type="predicted"/>
<dbReference type="Proteomes" id="UP000550707">
    <property type="component" value="Unassembled WGS sequence"/>
</dbReference>
<organism evidence="2 3">
    <name type="scientific">Molossus molossus</name>
    <name type="common">Pallas' mastiff bat</name>
    <name type="synonym">Vespertilio molossus</name>
    <dbReference type="NCBI Taxonomy" id="27622"/>
    <lineage>
        <taxon>Eukaryota</taxon>
        <taxon>Metazoa</taxon>
        <taxon>Chordata</taxon>
        <taxon>Craniata</taxon>
        <taxon>Vertebrata</taxon>
        <taxon>Euteleostomi</taxon>
        <taxon>Mammalia</taxon>
        <taxon>Eutheria</taxon>
        <taxon>Laurasiatheria</taxon>
        <taxon>Chiroptera</taxon>
        <taxon>Yangochiroptera</taxon>
        <taxon>Molossidae</taxon>
        <taxon>Molossus</taxon>
    </lineage>
</organism>